<proteinExistence type="predicted"/>
<accession>A0ABD5PZ08</accession>
<dbReference type="EMBL" id="JBHSHT010000001">
    <property type="protein sequence ID" value="MFC4823762.1"/>
    <property type="molecule type" value="Genomic_DNA"/>
</dbReference>
<reference evidence="5 6" key="1">
    <citation type="journal article" date="2019" name="Int. J. Syst. Evol. Microbiol.">
        <title>The Global Catalogue of Microorganisms (GCM) 10K type strain sequencing project: providing services to taxonomists for standard genome sequencing and annotation.</title>
        <authorList>
            <consortium name="The Broad Institute Genomics Platform"/>
            <consortium name="The Broad Institute Genome Sequencing Center for Infectious Disease"/>
            <person name="Wu L."/>
            <person name="Ma J."/>
        </authorList>
    </citation>
    <scope>NUCLEOTIDE SEQUENCE [LARGE SCALE GENOMIC DNA]</scope>
    <source>
        <strain evidence="5 6">XZYJ18</strain>
    </source>
</reference>
<dbReference type="Pfam" id="PF04967">
    <property type="entry name" value="HTH_10"/>
    <property type="match status" value="1"/>
</dbReference>
<comment type="caution">
    <text evidence="5">The sequence shown here is derived from an EMBL/GenBank/DDBJ whole genome shotgun (WGS) entry which is preliminary data.</text>
</comment>
<dbReference type="RefSeq" id="WP_254270346.1">
    <property type="nucleotide sequence ID" value="NZ_CP100401.1"/>
</dbReference>
<protein>
    <submittedName>
        <fullName evidence="5">Bacterio-opsin activator domain-containing protein</fullName>
    </submittedName>
</protein>
<keyword evidence="2" id="KW-0804">Transcription</keyword>
<evidence type="ECO:0000259" key="4">
    <source>
        <dbReference type="Pfam" id="PF15915"/>
    </source>
</evidence>
<dbReference type="Pfam" id="PF15915">
    <property type="entry name" value="BAT"/>
    <property type="match status" value="1"/>
</dbReference>
<evidence type="ECO:0000256" key="1">
    <source>
        <dbReference type="ARBA" id="ARBA00023015"/>
    </source>
</evidence>
<dbReference type="PANTHER" id="PTHR34236">
    <property type="entry name" value="DIMETHYL SULFOXIDE REDUCTASE TRANSCRIPTIONAL ACTIVATOR"/>
    <property type="match status" value="1"/>
</dbReference>
<evidence type="ECO:0000313" key="6">
    <source>
        <dbReference type="Proteomes" id="UP001595945"/>
    </source>
</evidence>
<gene>
    <name evidence="5" type="ORF">ACFO9K_05770</name>
</gene>
<organism evidence="5 6">
    <name type="scientific">Halorussus aquaticus</name>
    <dbReference type="NCBI Taxonomy" id="2953748"/>
    <lineage>
        <taxon>Archaea</taxon>
        <taxon>Methanobacteriati</taxon>
        <taxon>Methanobacteriota</taxon>
        <taxon>Stenosarchaea group</taxon>
        <taxon>Halobacteria</taxon>
        <taxon>Halobacteriales</taxon>
        <taxon>Haladaptataceae</taxon>
        <taxon>Halorussus</taxon>
    </lineage>
</organism>
<sequence>MSEQPTDSVVEIEFRITDSGYPLVSVPERADCRASVEEIVPRRNDTYAVFYQVEGATRDVVELVNEHENVEARRVAGREDDGVVEVLVTSPDEHFVVALTDAGAIPREIRSADGVAKIVAEVPAMYQVSTVVDRFLSIHPTVEVVACRQKDRTSPMFTRREFEAIVEERLTPRQREVLRAAFDEGYFDWPRGKSGEEIAEDLGIASTTFSQHLRTAERKLLAIFFDEG</sequence>
<feature type="domain" description="Bacterioopsin transcriptional activator GAF and HTH associated" evidence="4">
    <location>
        <begin position="7"/>
        <end position="163"/>
    </location>
</feature>
<dbReference type="InterPro" id="IPR036388">
    <property type="entry name" value="WH-like_DNA-bd_sf"/>
</dbReference>
<evidence type="ECO:0000313" key="5">
    <source>
        <dbReference type="EMBL" id="MFC4823762.1"/>
    </source>
</evidence>
<dbReference type="InterPro" id="IPR016032">
    <property type="entry name" value="Sig_transdc_resp-reg_C-effctor"/>
</dbReference>
<evidence type="ECO:0000259" key="3">
    <source>
        <dbReference type="Pfam" id="PF04967"/>
    </source>
</evidence>
<evidence type="ECO:0000256" key="2">
    <source>
        <dbReference type="ARBA" id="ARBA00023163"/>
    </source>
</evidence>
<dbReference type="SUPFAM" id="SSF46894">
    <property type="entry name" value="C-terminal effector domain of the bipartite response regulators"/>
    <property type="match status" value="1"/>
</dbReference>
<keyword evidence="1" id="KW-0805">Transcription regulation</keyword>
<dbReference type="PANTHER" id="PTHR34236:SF1">
    <property type="entry name" value="DIMETHYL SULFOXIDE REDUCTASE TRANSCRIPTIONAL ACTIVATOR"/>
    <property type="match status" value="1"/>
</dbReference>
<dbReference type="Proteomes" id="UP001595945">
    <property type="component" value="Unassembled WGS sequence"/>
</dbReference>
<keyword evidence="6" id="KW-1185">Reference proteome</keyword>
<feature type="domain" description="HTH bat-type" evidence="3">
    <location>
        <begin position="170"/>
        <end position="221"/>
    </location>
</feature>
<dbReference type="InterPro" id="IPR031803">
    <property type="entry name" value="BAT_GAF/HTH-assoc"/>
</dbReference>
<dbReference type="Gene3D" id="1.10.10.10">
    <property type="entry name" value="Winged helix-like DNA-binding domain superfamily/Winged helix DNA-binding domain"/>
    <property type="match status" value="1"/>
</dbReference>
<name>A0ABD5PZ08_9EURY</name>
<dbReference type="GeneID" id="73047023"/>
<dbReference type="AlphaFoldDB" id="A0ABD5PZ08"/>
<dbReference type="InterPro" id="IPR007050">
    <property type="entry name" value="HTH_bacterioopsin"/>
</dbReference>